<evidence type="ECO:0000256" key="1">
    <source>
        <dbReference type="ARBA" id="ARBA00022679"/>
    </source>
</evidence>
<reference evidence="5 6" key="1">
    <citation type="submission" date="2015-09" db="EMBL/GenBank/DDBJ databases">
        <authorList>
            <person name="Jackson K.R."/>
            <person name="Lunt B.L."/>
            <person name="Fisher J.N.B."/>
            <person name="Gardner A.V."/>
            <person name="Bailey M.E."/>
            <person name="Deus L.M."/>
            <person name="Earl A.S."/>
            <person name="Gibby P.D."/>
            <person name="Hartmann K.A."/>
            <person name="Liu J.E."/>
            <person name="Manci A.M."/>
            <person name="Nielsen D.A."/>
            <person name="Solomon M.B."/>
            <person name="Breakwell D.P."/>
            <person name="Burnett S.H."/>
            <person name="Grose J.H."/>
        </authorList>
    </citation>
    <scope>NUCLEOTIDE SEQUENCE [LARGE SCALE GENOMIC DNA]</scope>
    <source>
        <strain evidence="5 6">2789STDY5608636</strain>
    </source>
</reference>
<dbReference type="EMBL" id="CP016440">
    <property type="protein sequence ID" value="ANY16920.1"/>
    <property type="molecule type" value="Genomic_DNA"/>
</dbReference>
<protein>
    <submittedName>
        <fullName evidence="5">Acetyltransferase YpeA</fullName>
        <ecNumber evidence="5">2.3.1.-</ecNumber>
    </submittedName>
    <submittedName>
        <fullName evidence="4">GNAT family acetyltransferase</fullName>
    </submittedName>
</protein>
<dbReference type="AlphaFoldDB" id="A0A0J6C0V0"/>
<organism evidence="5 6">
    <name type="scientific">Bordetella pseudohinzii</name>
    <dbReference type="NCBI Taxonomy" id="1331258"/>
    <lineage>
        <taxon>Bacteria</taxon>
        <taxon>Pseudomonadati</taxon>
        <taxon>Pseudomonadota</taxon>
        <taxon>Betaproteobacteria</taxon>
        <taxon>Burkholderiales</taxon>
        <taxon>Alcaligenaceae</taxon>
        <taxon>Bordetella</taxon>
    </lineage>
</organism>
<dbReference type="NCBIfam" id="NF002959">
    <property type="entry name" value="PRK03624.1"/>
    <property type="match status" value="1"/>
</dbReference>
<keyword evidence="1 5" id="KW-0808">Transferase</keyword>
<dbReference type="EC" id="2.3.1.-" evidence="5"/>
<gene>
    <name evidence="5" type="primary">ypeA</name>
    <name evidence="4" type="ORF">BBN53_14145</name>
    <name evidence="5" type="ORF">ERS370011_03652</name>
</gene>
<dbReference type="PROSITE" id="PS51186">
    <property type="entry name" value="GNAT"/>
    <property type="match status" value="1"/>
</dbReference>
<dbReference type="GO" id="GO:0016747">
    <property type="term" value="F:acyltransferase activity, transferring groups other than amino-acyl groups"/>
    <property type="evidence" value="ECO:0007669"/>
    <property type="project" value="InterPro"/>
</dbReference>
<dbReference type="InterPro" id="IPR016181">
    <property type="entry name" value="Acyl_CoA_acyltransferase"/>
</dbReference>
<dbReference type="Proteomes" id="UP000092950">
    <property type="component" value="Chromosome"/>
</dbReference>
<evidence type="ECO:0000313" key="4">
    <source>
        <dbReference type="EMBL" id="ANY16920.1"/>
    </source>
</evidence>
<accession>A0A0M7HFM5</accession>
<evidence type="ECO:0000313" key="5">
    <source>
        <dbReference type="EMBL" id="CUJ08031.1"/>
    </source>
</evidence>
<proteinExistence type="predicted"/>
<dbReference type="Proteomes" id="UP000053096">
    <property type="component" value="Unassembled WGS sequence"/>
</dbReference>
<evidence type="ECO:0000313" key="7">
    <source>
        <dbReference type="Proteomes" id="UP000092950"/>
    </source>
</evidence>
<accession>A0A0J6C0V0</accession>
<dbReference type="SUPFAM" id="SSF55729">
    <property type="entry name" value="Acyl-CoA N-acyltransferases (Nat)"/>
    <property type="match status" value="1"/>
</dbReference>
<dbReference type="Pfam" id="PF00583">
    <property type="entry name" value="Acetyltransf_1"/>
    <property type="match status" value="1"/>
</dbReference>
<dbReference type="RefSeq" id="WP_048026533.1">
    <property type="nucleotide sequence ID" value="NZ_CAJGUP010000234.1"/>
</dbReference>
<dbReference type="Gene3D" id="3.40.630.30">
    <property type="match status" value="1"/>
</dbReference>
<dbReference type="CDD" id="cd04301">
    <property type="entry name" value="NAT_SF"/>
    <property type="match status" value="1"/>
</dbReference>
<evidence type="ECO:0000259" key="3">
    <source>
        <dbReference type="PROSITE" id="PS51186"/>
    </source>
</evidence>
<keyword evidence="7" id="KW-1185">Reference proteome</keyword>
<dbReference type="OrthoDB" id="1821130at2"/>
<evidence type="ECO:0000256" key="2">
    <source>
        <dbReference type="ARBA" id="ARBA00023315"/>
    </source>
</evidence>
<dbReference type="EMBL" id="CYTV01000013">
    <property type="protein sequence ID" value="CUJ08031.1"/>
    <property type="molecule type" value="Genomic_DNA"/>
</dbReference>
<keyword evidence="2 5" id="KW-0012">Acyltransferase</keyword>
<name>A0A0J6C0V0_9BORD</name>
<sequence>MSFPPLDIRPFAMRDEQAVIGLWRACGLTRPWNDPHKDVLRKLTVQPEWFLVGEAEGRVAASVMAGYDGHRGWVNYLAVDPSCRKRGYGRALMEAVQARLLAAGCPKINLLVRGDNAAVQHFYRALGFTLDDVVSMGKRLIPDTGEQALG</sequence>
<reference evidence="4 7" key="2">
    <citation type="submission" date="2016-07" db="EMBL/GenBank/DDBJ databases">
        <title>Complete genome sequences of Bordetella pseudohinzii.</title>
        <authorList>
            <person name="Spilker T."/>
            <person name="Darrah R."/>
            <person name="LiPuma J.J."/>
        </authorList>
    </citation>
    <scope>NUCLEOTIDE SEQUENCE [LARGE SCALE GENOMIC DNA]</scope>
    <source>
        <strain evidence="4 7">HI4681</strain>
    </source>
</reference>
<evidence type="ECO:0000313" key="6">
    <source>
        <dbReference type="Proteomes" id="UP000053096"/>
    </source>
</evidence>
<dbReference type="PANTHER" id="PTHR43877">
    <property type="entry name" value="AMINOALKYLPHOSPHONATE N-ACETYLTRANSFERASE-RELATED-RELATED"/>
    <property type="match status" value="1"/>
</dbReference>
<dbReference type="InterPro" id="IPR000182">
    <property type="entry name" value="GNAT_dom"/>
</dbReference>
<dbReference type="InterPro" id="IPR050832">
    <property type="entry name" value="Bact_Acetyltransf"/>
</dbReference>
<dbReference type="KEGG" id="bpdz:BBN53_14145"/>
<feature type="domain" description="N-acetyltransferase" evidence="3">
    <location>
        <begin position="6"/>
        <end position="150"/>
    </location>
</feature>